<dbReference type="RefSeq" id="WP_016474730.1">
    <property type="nucleotide sequence ID" value="NZ_KE150480.1"/>
</dbReference>
<dbReference type="Proteomes" id="UP000014400">
    <property type="component" value="Unassembled WGS sequence"/>
</dbReference>
<feature type="domain" description="TerB-C" evidence="3">
    <location>
        <begin position="434"/>
        <end position="619"/>
    </location>
</feature>
<keyword evidence="5" id="KW-1185">Reference proteome</keyword>
<evidence type="ECO:0000256" key="1">
    <source>
        <dbReference type="SAM" id="MobiDB-lite"/>
    </source>
</evidence>
<dbReference type="PATRIC" id="fig|1203554.3.peg.1605"/>
<dbReference type="STRING" id="1203554.HMPREF1476_01530"/>
<dbReference type="eggNOG" id="ENOG502ZCFF">
    <property type="taxonomic scope" value="Bacteria"/>
</dbReference>
<feature type="compositionally biased region" description="Polar residues" evidence="1">
    <location>
        <begin position="45"/>
        <end position="58"/>
    </location>
</feature>
<evidence type="ECO:0000259" key="2">
    <source>
        <dbReference type="Pfam" id="PF13208"/>
    </source>
</evidence>
<name>S3BDG7_9BURK</name>
<organism evidence="4 5">
    <name type="scientific">Sutterella wadsworthensis HGA0223</name>
    <dbReference type="NCBI Taxonomy" id="1203554"/>
    <lineage>
        <taxon>Bacteria</taxon>
        <taxon>Pseudomonadati</taxon>
        <taxon>Pseudomonadota</taxon>
        <taxon>Betaproteobacteria</taxon>
        <taxon>Burkholderiales</taxon>
        <taxon>Sutterellaceae</taxon>
        <taxon>Sutterella</taxon>
    </lineage>
</organism>
<protein>
    <recommendedName>
        <fullName evidence="6">TerB-C domain-containing protein</fullName>
    </recommendedName>
</protein>
<feature type="region of interest" description="Disordered" evidence="1">
    <location>
        <begin position="510"/>
        <end position="546"/>
    </location>
</feature>
<comment type="caution">
    <text evidence="4">The sequence shown here is derived from an EMBL/GenBank/DDBJ whole genome shotgun (WGS) entry which is preliminary data.</text>
</comment>
<dbReference type="AlphaFoldDB" id="S3BDG7"/>
<dbReference type="EMBL" id="ATCF01000022">
    <property type="protein sequence ID" value="EPD98491.1"/>
    <property type="molecule type" value="Genomic_DNA"/>
</dbReference>
<dbReference type="Pfam" id="PF15615">
    <property type="entry name" value="TerB_C"/>
    <property type="match status" value="1"/>
</dbReference>
<gene>
    <name evidence="4" type="ORF">HMPREF1476_01530</name>
</gene>
<dbReference type="HOGENOM" id="CLU_025050_0_0_4"/>
<dbReference type="Pfam" id="PF13208">
    <property type="entry name" value="TerB_N"/>
    <property type="match status" value="1"/>
</dbReference>
<sequence length="623" mass="68805">MSQIYADEVIPPRAADSRGQNKTNAEDAGSDWDFLELNGKAAAERSSTMQGDGSITLKSSRDEAVRRQRAHFRGAPDTPSPTLSQKTEPDTGDRAFREVLARLKEAQQRAAADGAAAGGVFRAMGMAAADYEDVSGQRQRFLAFCPAYDMMTQGQLRTYFAWRTDVRRAMAAAQPVPRPVSSSYAVLYLMELVNGIGTSGPEESYQTAQHFWEAYRRFDFTIDRLAMSWLQDLADYWGLKGGHQPLNDWTQLKVPNDQHLRALIDCQAALGDDLAVGGFLFTLSDYAPEKNAFFKLTGASQPSKQEGMDEERLTQVFRLAGAAWRQWVQDVPRSQRLKMLGCAAGARRRLFQNGLFDMTQAPDRSVVTADGRTLIFSDGLCFEERIAESRTSRMMFLAFLKQAENMLRRQTPGFKPVKNLADPSVVEAFETVAANEAEARRRAANPARKIDFTRLGNIRTDAEVNRDRLVLAEEIAESVQHDDQAAYEEPHPSEAVQCLLARQSEMLDGSSAVDSSALRRTDKKTTAPAPAMPQPQFEPESVPQSGALKVSPAGAGLTPELQSALTELLHHGRTDCAGLSPAMFVDRINELLFDAVGDAVLEMRPAGPAVIEDYIDDVKRIIL</sequence>
<dbReference type="InterPro" id="IPR025266">
    <property type="entry name" value="TerB_N"/>
</dbReference>
<feature type="region of interest" description="Disordered" evidence="1">
    <location>
        <begin position="1"/>
        <end position="91"/>
    </location>
</feature>
<evidence type="ECO:0000259" key="3">
    <source>
        <dbReference type="Pfam" id="PF15615"/>
    </source>
</evidence>
<dbReference type="InterPro" id="IPR028932">
    <property type="entry name" value="TerB-C"/>
</dbReference>
<feature type="domain" description="TerB N-terminal" evidence="2">
    <location>
        <begin position="125"/>
        <end position="241"/>
    </location>
</feature>
<evidence type="ECO:0000313" key="4">
    <source>
        <dbReference type="EMBL" id="EPD98491.1"/>
    </source>
</evidence>
<evidence type="ECO:0000313" key="5">
    <source>
        <dbReference type="Proteomes" id="UP000014400"/>
    </source>
</evidence>
<accession>S3BDG7</accession>
<evidence type="ECO:0008006" key="6">
    <source>
        <dbReference type="Google" id="ProtNLM"/>
    </source>
</evidence>
<proteinExistence type="predicted"/>
<reference evidence="4 5" key="1">
    <citation type="submission" date="2013-04" db="EMBL/GenBank/DDBJ databases">
        <title>The Genome Sequence of Sutterella wadsworthensis HGA0223.</title>
        <authorList>
            <consortium name="The Broad Institute Genomics Platform"/>
            <person name="Earl A."/>
            <person name="Ward D."/>
            <person name="Feldgarden M."/>
            <person name="Gevers D."/>
            <person name="Schmidt T.M."/>
            <person name="Dover J."/>
            <person name="Dai D."/>
            <person name="Walker B."/>
            <person name="Young S."/>
            <person name="Zeng Q."/>
            <person name="Gargeya S."/>
            <person name="Fitzgerald M."/>
            <person name="Haas B."/>
            <person name="Abouelleil A."/>
            <person name="Allen A.W."/>
            <person name="Alvarado L."/>
            <person name="Arachchi H.M."/>
            <person name="Berlin A.M."/>
            <person name="Chapman S.B."/>
            <person name="Gainer-Dewar J."/>
            <person name="Goldberg J."/>
            <person name="Griggs A."/>
            <person name="Gujja S."/>
            <person name="Hansen M."/>
            <person name="Howarth C."/>
            <person name="Imamovic A."/>
            <person name="Ireland A."/>
            <person name="Larimer J."/>
            <person name="McCowan C."/>
            <person name="Murphy C."/>
            <person name="Pearson M."/>
            <person name="Poon T.W."/>
            <person name="Priest M."/>
            <person name="Roberts A."/>
            <person name="Saif S."/>
            <person name="Shea T."/>
            <person name="Sisk P."/>
            <person name="Sykes S."/>
            <person name="Wortman J."/>
            <person name="Nusbaum C."/>
            <person name="Birren B."/>
        </authorList>
    </citation>
    <scope>NUCLEOTIDE SEQUENCE [LARGE SCALE GENOMIC DNA]</scope>
    <source>
        <strain evidence="4 5">HGA0223</strain>
    </source>
</reference>